<evidence type="ECO:0000313" key="3">
    <source>
        <dbReference type="Proteomes" id="UP000178526"/>
    </source>
</evidence>
<evidence type="ECO:0000313" key="2">
    <source>
        <dbReference type="EMBL" id="OGL39190.1"/>
    </source>
</evidence>
<dbReference type="Pfam" id="PF22453">
    <property type="entry name" value="TubZ-like_C"/>
    <property type="match status" value="1"/>
</dbReference>
<dbReference type="SMART" id="SM00864">
    <property type="entry name" value="Tubulin"/>
    <property type="match status" value="1"/>
</dbReference>
<dbReference type="InterPro" id="IPR054719">
    <property type="entry name" value="TubZ-like_C"/>
</dbReference>
<dbReference type="SUPFAM" id="SSF53067">
    <property type="entry name" value="Actin-like ATPase domain"/>
    <property type="match status" value="2"/>
</dbReference>
<dbReference type="InterPro" id="IPR003008">
    <property type="entry name" value="Tubulin_FtsZ_GTPase"/>
</dbReference>
<dbReference type="InterPro" id="IPR005883">
    <property type="entry name" value="PilM"/>
</dbReference>
<gene>
    <name evidence="2" type="ORF">A2042_06300</name>
</gene>
<sequence length="850" mass="94139">MEAGRKSIEIGVVGLGQCGGNLGYEFYQRGYKVVCLNTSQNDLRALPIPEEEKLYIGLFGRDGTGQDVVLGRRYLEDNSSKITELIGDRLSNSDHLLLTAGLGGGTGSNITTLITILKELRKPISLFLTLPRDIEGSIAKVNAVKAIDEVRESGSISYILLDNQKIFEFLPKVNLASFYEETNRTVVDIFDEINSISQNHLFFPLRSFDSEDLRKVFSFPGVLTYGLSRINSNDLKSDDSLSSVLRQQWDSGGLLASGFDYTSATICALILLVPKKVLEENPASIYENLIGAATELTRGNAIYTGLFQIPDEEPIRLYTLLGGLPLPNRIDTLLSLAKEEGVRLGEKLTRKAPGLNLGEIKELNFFTRGESSSIDEGTLRDRSTADREEEIKKKAFLEQAELSGIEIEDLKKMEVVESSKGDTILQTTDEVRVDEIPLGAVAEGETQEILPAVEEKVTITDEVREDEIPLGAVAEGETQEIPPAVEEKVTIEDSVTPFKIFGSTQRRLLGFPMRTRIGLDIGSHSIKAVQIKGSKILTLLLSEASKTNNLEEFFKRARRDKAKIFTAVGGDSIVVKQIEIPLSTKKTLDHNLKQEAQKHIPYPLEDVAMDWQSMGTISGSKSSDVLIVAVKKELREQHLALLRSLDIEPQAVELEPLALMNSFFNSFALQEGETVVMLDIGAEKTTLNIFREGGLYFTHYLPMGGNRLTQVIEEEMGLDYSEAEELKKKGDISIFRLLEPNLSLFIQDLKNSLVYYENRSENKGLDRRIVLNAASIGPLRGNKGFDRIVLSGGSSNLNNLPEYLTEQLGIMTEVFNPLMDLDRNGDITQETIEDLGPQFALAFGLATKGR</sequence>
<dbReference type="PANTHER" id="PTHR32432:SF3">
    <property type="entry name" value="ETHANOLAMINE UTILIZATION PROTEIN EUTJ"/>
    <property type="match status" value="1"/>
</dbReference>
<dbReference type="InterPro" id="IPR050696">
    <property type="entry name" value="FtsA/MreB"/>
</dbReference>
<dbReference type="Gene3D" id="3.40.50.1440">
    <property type="entry name" value="Tubulin/FtsZ, GTPase domain"/>
    <property type="match status" value="1"/>
</dbReference>
<dbReference type="Gene3D" id="3.30.420.40">
    <property type="match status" value="2"/>
</dbReference>
<dbReference type="CDD" id="cd24049">
    <property type="entry name" value="ASKHA_NBD_PilM"/>
    <property type="match status" value="1"/>
</dbReference>
<dbReference type="InterPro" id="IPR036525">
    <property type="entry name" value="Tubulin/FtsZ_GTPase_sf"/>
</dbReference>
<dbReference type="PANTHER" id="PTHR32432">
    <property type="entry name" value="CELL DIVISION PROTEIN FTSA-RELATED"/>
    <property type="match status" value="1"/>
</dbReference>
<dbReference type="GO" id="GO:0005525">
    <property type="term" value="F:GTP binding"/>
    <property type="evidence" value="ECO:0007669"/>
    <property type="project" value="InterPro"/>
</dbReference>
<dbReference type="SUPFAM" id="SSF52490">
    <property type="entry name" value="Tubulin nucleotide-binding domain-like"/>
    <property type="match status" value="1"/>
</dbReference>
<comment type="caution">
    <text evidence="2">The sequence shown here is derived from an EMBL/GenBank/DDBJ whole genome shotgun (WGS) entry which is preliminary data.</text>
</comment>
<proteinExistence type="predicted"/>
<dbReference type="Gene3D" id="3.30.1490.300">
    <property type="match status" value="1"/>
</dbReference>
<reference evidence="2 3" key="1">
    <citation type="journal article" date="2016" name="Nat. Commun.">
        <title>Thousands of microbial genomes shed light on interconnected biogeochemical processes in an aquifer system.</title>
        <authorList>
            <person name="Anantharaman K."/>
            <person name="Brown C.T."/>
            <person name="Hug L.A."/>
            <person name="Sharon I."/>
            <person name="Castelle C.J."/>
            <person name="Probst A.J."/>
            <person name="Thomas B.C."/>
            <person name="Singh A."/>
            <person name="Wilkins M.J."/>
            <person name="Karaoz U."/>
            <person name="Brodie E.L."/>
            <person name="Williams K.H."/>
            <person name="Hubbard S.S."/>
            <person name="Banfield J.F."/>
        </authorList>
    </citation>
    <scope>NUCLEOTIDE SEQUENCE [LARGE SCALE GENOMIC DNA]</scope>
</reference>
<dbReference type="Pfam" id="PF11104">
    <property type="entry name" value="PilM_2"/>
    <property type="match status" value="2"/>
</dbReference>
<evidence type="ECO:0000259" key="1">
    <source>
        <dbReference type="SMART" id="SM00864"/>
    </source>
</evidence>
<dbReference type="Pfam" id="PF00091">
    <property type="entry name" value="Tubulin"/>
    <property type="match status" value="1"/>
</dbReference>
<accession>A0A1F7RCY5</accession>
<protein>
    <recommendedName>
        <fullName evidence="1">Tubulin/FtsZ GTPase domain-containing protein</fullName>
    </recommendedName>
</protein>
<dbReference type="Proteomes" id="UP000178526">
    <property type="component" value="Unassembled WGS sequence"/>
</dbReference>
<organism evidence="2 3">
    <name type="scientific">Candidatus Schekmanbacteria bacterium GWA2_38_11</name>
    <dbReference type="NCBI Taxonomy" id="1817876"/>
    <lineage>
        <taxon>Bacteria</taxon>
        <taxon>Candidatus Schekmaniibacteriota</taxon>
    </lineage>
</organism>
<feature type="domain" description="Tubulin/FtsZ GTPase" evidence="1">
    <location>
        <begin position="9"/>
        <end position="201"/>
    </location>
</feature>
<dbReference type="InterPro" id="IPR043129">
    <property type="entry name" value="ATPase_NBD"/>
</dbReference>
<dbReference type="EMBL" id="MGDB01000126">
    <property type="protein sequence ID" value="OGL39190.1"/>
    <property type="molecule type" value="Genomic_DNA"/>
</dbReference>
<name>A0A1F7RCY5_9BACT</name>
<dbReference type="AlphaFoldDB" id="A0A1F7RCY5"/>